<dbReference type="EMBL" id="RXIC02000025">
    <property type="protein sequence ID" value="KAB1206050.1"/>
    <property type="molecule type" value="Genomic_DNA"/>
</dbReference>
<comment type="caution">
    <text evidence="1">The sequence shown here is derived from an EMBL/GenBank/DDBJ whole genome shotgun (WGS) entry which is preliminary data.</text>
</comment>
<proteinExistence type="predicted"/>
<gene>
    <name evidence="1" type="ORF">CJ030_MR7G009279</name>
</gene>
<name>A0A6A1V472_9ROSI</name>
<organism evidence="1 2">
    <name type="scientific">Morella rubra</name>
    <name type="common">Chinese bayberry</name>
    <dbReference type="NCBI Taxonomy" id="262757"/>
    <lineage>
        <taxon>Eukaryota</taxon>
        <taxon>Viridiplantae</taxon>
        <taxon>Streptophyta</taxon>
        <taxon>Embryophyta</taxon>
        <taxon>Tracheophyta</taxon>
        <taxon>Spermatophyta</taxon>
        <taxon>Magnoliopsida</taxon>
        <taxon>eudicotyledons</taxon>
        <taxon>Gunneridae</taxon>
        <taxon>Pentapetalae</taxon>
        <taxon>rosids</taxon>
        <taxon>fabids</taxon>
        <taxon>Fagales</taxon>
        <taxon>Myricaceae</taxon>
        <taxon>Morella</taxon>
    </lineage>
</organism>
<protein>
    <submittedName>
        <fullName evidence="1">Uncharacterized protein</fullName>
    </submittedName>
</protein>
<reference evidence="1 2" key="1">
    <citation type="journal article" date="2019" name="Plant Biotechnol. J.">
        <title>The red bayberry genome and genetic basis of sex determination.</title>
        <authorList>
            <person name="Jia H.M."/>
            <person name="Jia H.J."/>
            <person name="Cai Q.L."/>
            <person name="Wang Y."/>
            <person name="Zhao H.B."/>
            <person name="Yang W.F."/>
            <person name="Wang G.Y."/>
            <person name="Li Y.H."/>
            <person name="Zhan D.L."/>
            <person name="Shen Y.T."/>
            <person name="Niu Q.F."/>
            <person name="Chang L."/>
            <person name="Qiu J."/>
            <person name="Zhao L."/>
            <person name="Xie H.B."/>
            <person name="Fu W.Y."/>
            <person name="Jin J."/>
            <person name="Li X.W."/>
            <person name="Jiao Y."/>
            <person name="Zhou C.C."/>
            <person name="Tu T."/>
            <person name="Chai C.Y."/>
            <person name="Gao J.L."/>
            <person name="Fan L.J."/>
            <person name="van de Weg E."/>
            <person name="Wang J.Y."/>
            <person name="Gao Z.S."/>
        </authorList>
    </citation>
    <scope>NUCLEOTIDE SEQUENCE [LARGE SCALE GENOMIC DNA]</scope>
    <source>
        <tissue evidence="1">Leaves</tissue>
    </source>
</reference>
<accession>A0A6A1V472</accession>
<dbReference type="Proteomes" id="UP000516437">
    <property type="component" value="Chromosome 7"/>
</dbReference>
<sequence>MPYLVPSDFEVREVVEEVPLARRPSKHALVGGFEETSPIVSPIVAICVEQALKAGNMFPNLVLIGSSCVSVGTLSPSGTSLDLGGLDVSEVPSASGSSVPVFPSIKGNEVFIPPVNDSEVSTDSKSLALEREVVPAWHSCHVPYSYLPPRLTYSNGMHTTGDYSTKVARKS</sequence>
<evidence type="ECO:0000313" key="1">
    <source>
        <dbReference type="EMBL" id="KAB1206050.1"/>
    </source>
</evidence>
<evidence type="ECO:0000313" key="2">
    <source>
        <dbReference type="Proteomes" id="UP000516437"/>
    </source>
</evidence>
<keyword evidence="2" id="KW-1185">Reference proteome</keyword>
<dbReference type="AlphaFoldDB" id="A0A6A1V472"/>